<comment type="caution">
    <text evidence="2">The sequence shown here is derived from an EMBL/GenBank/DDBJ whole genome shotgun (WGS) entry which is preliminary data.</text>
</comment>
<sequence length="324" mass="36386">MSLLSLPQEILLKVVKELHLADVETLAQTFNRRIHATCMPLLTKRIAARKHANRMKECFGAHDTSSHLLKPSDEIAEQLGFDGVDEISIPDEPTSVEYLDLNGDLSWMEPLDTETAESMMGHHQGPAAEDPKLIDKLIADAKKLGLELPPGFVTFMRSEELQYRIPSAQAAYFTLGEDGFRKCPSKTDNGLGGYVIRFFVDQQWCWVWNLYIYPGGCAVLGSSGDLNSDPKEAADQLLEDGGATQEEIDRAREMGFPLAHATKDDLVLHSLGFEEFLATTYYEELIFFVTHEETEVSKGLRDYLDHNYRKKGGKVQEEQVEDAN</sequence>
<dbReference type="AlphaFoldDB" id="A0A9W8W577"/>
<keyword evidence="3" id="KW-1185">Reference proteome</keyword>
<feature type="domain" description="F-box" evidence="1">
    <location>
        <begin position="1"/>
        <end position="32"/>
    </location>
</feature>
<accession>A0A9W8W577</accession>
<evidence type="ECO:0000313" key="3">
    <source>
        <dbReference type="Proteomes" id="UP001140502"/>
    </source>
</evidence>
<name>A0A9W8W577_9HYPO</name>
<dbReference type="EMBL" id="JAPEUR010000298">
    <property type="protein sequence ID" value="KAJ4312260.1"/>
    <property type="molecule type" value="Genomic_DNA"/>
</dbReference>
<organism evidence="2 3">
    <name type="scientific">Fusarium piperis</name>
    <dbReference type="NCBI Taxonomy" id="1435070"/>
    <lineage>
        <taxon>Eukaryota</taxon>
        <taxon>Fungi</taxon>
        <taxon>Dikarya</taxon>
        <taxon>Ascomycota</taxon>
        <taxon>Pezizomycotina</taxon>
        <taxon>Sordariomycetes</taxon>
        <taxon>Hypocreomycetidae</taxon>
        <taxon>Hypocreales</taxon>
        <taxon>Nectriaceae</taxon>
        <taxon>Fusarium</taxon>
        <taxon>Fusarium solani species complex</taxon>
    </lineage>
</organism>
<dbReference type="PROSITE" id="PS50181">
    <property type="entry name" value="FBOX"/>
    <property type="match status" value="1"/>
</dbReference>
<dbReference type="Proteomes" id="UP001140502">
    <property type="component" value="Unassembled WGS sequence"/>
</dbReference>
<evidence type="ECO:0000259" key="1">
    <source>
        <dbReference type="PROSITE" id="PS50181"/>
    </source>
</evidence>
<proteinExistence type="predicted"/>
<protein>
    <recommendedName>
        <fullName evidence="1">F-box domain-containing protein</fullName>
    </recommendedName>
</protein>
<evidence type="ECO:0000313" key="2">
    <source>
        <dbReference type="EMBL" id="KAJ4312260.1"/>
    </source>
</evidence>
<dbReference type="InterPro" id="IPR001810">
    <property type="entry name" value="F-box_dom"/>
</dbReference>
<dbReference type="CDD" id="cd09917">
    <property type="entry name" value="F-box_SF"/>
    <property type="match status" value="1"/>
</dbReference>
<dbReference type="OrthoDB" id="59675at2759"/>
<gene>
    <name evidence="2" type="ORF">N0V84_010027</name>
</gene>
<reference evidence="2" key="1">
    <citation type="submission" date="2022-10" db="EMBL/GenBank/DDBJ databases">
        <title>Tapping the CABI collections for fungal endophytes: first genome assemblies for Collariella, Neodidymelliopsis, Ascochyta clinopodiicola, Didymella pomorum, Didymosphaeria variabile, Neocosmospora piperis and Neocucurbitaria cava.</title>
        <authorList>
            <person name="Hill R."/>
        </authorList>
    </citation>
    <scope>NUCLEOTIDE SEQUENCE</scope>
    <source>
        <strain evidence="2">IMI 366586</strain>
    </source>
</reference>